<dbReference type="HAMAP" id="MF_00048">
    <property type="entry name" value="UPF0102"/>
    <property type="match status" value="1"/>
</dbReference>
<accession>A0A4R1NBR4</accession>
<dbReference type="Proteomes" id="UP000294555">
    <property type="component" value="Unassembled WGS sequence"/>
</dbReference>
<dbReference type="GO" id="GO:0003676">
    <property type="term" value="F:nucleic acid binding"/>
    <property type="evidence" value="ECO:0007669"/>
    <property type="project" value="InterPro"/>
</dbReference>
<protein>
    <recommendedName>
        <fullName evidence="2">UPF0102 protein EZJ58_2924</fullName>
    </recommendedName>
</protein>
<dbReference type="Pfam" id="PF02021">
    <property type="entry name" value="UPF0102"/>
    <property type="match status" value="1"/>
</dbReference>
<evidence type="ECO:0000256" key="1">
    <source>
        <dbReference type="ARBA" id="ARBA00006738"/>
    </source>
</evidence>
<evidence type="ECO:0000256" key="2">
    <source>
        <dbReference type="HAMAP-Rule" id="MF_00048"/>
    </source>
</evidence>
<dbReference type="RefSeq" id="WP_132923544.1">
    <property type="nucleotide sequence ID" value="NZ_SJOI01000001.1"/>
</dbReference>
<evidence type="ECO:0000313" key="3">
    <source>
        <dbReference type="EMBL" id="TCL04782.1"/>
    </source>
</evidence>
<keyword evidence="3" id="KW-0255">Endonuclease</keyword>
<dbReference type="PANTHER" id="PTHR34039">
    <property type="entry name" value="UPF0102 PROTEIN YRAN"/>
    <property type="match status" value="1"/>
</dbReference>
<dbReference type="InterPro" id="IPR011335">
    <property type="entry name" value="Restrct_endonuc-II-like"/>
</dbReference>
<organism evidence="3 4">
    <name type="scientific">Sodalis ligni</name>
    <dbReference type="NCBI Taxonomy" id="2697027"/>
    <lineage>
        <taxon>Bacteria</taxon>
        <taxon>Pseudomonadati</taxon>
        <taxon>Pseudomonadota</taxon>
        <taxon>Gammaproteobacteria</taxon>
        <taxon>Enterobacterales</taxon>
        <taxon>Bruguierivoracaceae</taxon>
        <taxon>Sodalis</taxon>
    </lineage>
</organism>
<comment type="similarity">
    <text evidence="1 2">Belongs to the UPF0102 family.</text>
</comment>
<comment type="caution">
    <text evidence="3">The sequence shown here is derived from an EMBL/GenBank/DDBJ whole genome shotgun (WGS) entry which is preliminary data.</text>
</comment>
<proteinExistence type="inferred from homology"/>
<dbReference type="NCBIfam" id="NF009150">
    <property type="entry name" value="PRK12497.1-3"/>
    <property type="match status" value="1"/>
</dbReference>
<dbReference type="EMBL" id="SJOI01000001">
    <property type="protein sequence ID" value="TCL04782.1"/>
    <property type="molecule type" value="Genomic_DNA"/>
</dbReference>
<name>A0A4R1NBR4_9GAMM</name>
<reference evidence="3 4" key="1">
    <citation type="submission" date="2019-02" db="EMBL/GenBank/DDBJ databases">
        <title>Investigation of anaerobic lignin degradation for improved lignocellulosic biofuels.</title>
        <authorList>
            <person name="Deangelis K."/>
        </authorList>
    </citation>
    <scope>NUCLEOTIDE SEQUENCE [LARGE SCALE GENOMIC DNA]</scope>
    <source>
        <strain evidence="3 4">159R</strain>
    </source>
</reference>
<keyword evidence="4" id="KW-1185">Reference proteome</keyword>
<dbReference type="GO" id="GO:0004519">
    <property type="term" value="F:endonuclease activity"/>
    <property type="evidence" value="ECO:0007669"/>
    <property type="project" value="UniProtKB-KW"/>
</dbReference>
<dbReference type="NCBIfam" id="TIGR00252">
    <property type="entry name" value="YraN family protein"/>
    <property type="match status" value="1"/>
</dbReference>
<gene>
    <name evidence="3" type="ORF">EZJ58_2924</name>
</gene>
<dbReference type="SUPFAM" id="SSF52980">
    <property type="entry name" value="Restriction endonuclease-like"/>
    <property type="match status" value="1"/>
</dbReference>
<dbReference type="InterPro" id="IPR003509">
    <property type="entry name" value="UPF0102_YraN-like"/>
</dbReference>
<keyword evidence="3" id="KW-0540">Nuclease</keyword>
<dbReference type="AlphaFoldDB" id="A0A4R1NBR4"/>
<dbReference type="Gene3D" id="3.40.1350.10">
    <property type="match status" value="1"/>
</dbReference>
<dbReference type="OrthoDB" id="9794876at2"/>
<dbReference type="CDD" id="cd20736">
    <property type="entry name" value="PoNe_Nuclease"/>
    <property type="match status" value="1"/>
</dbReference>
<dbReference type="InterPro" id="IPR011856">
    <property type="entry name" value="tRNA_endonuc-like_dom_sf"/>
</dbReference>
<dbReference type="PANTHER" id="PTHR34039:SF1">
    <property type="entry name" value="UPF0102 PROTEIN YRAN"/>
    <property type="match status" value="1"/>
</dbReference>
<sequence>MAEISTGTNHADYVNRQQAGAQAEDRARRHLENAGLRFIAANMRVRGGEIDLIMKDQHTWVFVEVRYRRDNAFGNAAESVTPRKQRRLLLAAAVWLSRQGGSLDTSACRFDILAITGNRLEWLQNAFGASG</sequence>
<evidence type="ECO:0000313" key="4">
    <source>
        <dbReference type="Proteomes" id="UP000294555"/>
    </source>
</evidence>
<keyword evidence="3" id="KW-0378">Hydrolase</keyword>